<dbReference type="PANTHER" id="PTHR30535:SF34">
    <property type="entry name" value="MOLYBDATE-BINDING PROTEIN MOLA"/>
    <property type="match status" value="1"/>
</dbReference>
<accession>X0SHM7</accession>
<dbReference type="InterPro" id="IPR002491">
    <property type="entry name" value="ABC_transptr_periplasmic_BD"/>
</dbReference>
<organism evidence="2">
    <name type="scientific">marine sediment metagenome</name>
    <dbReference type="NCBI Taxonomy" id="412755"/>
    <lineage>
        <taxon>unclassified sequences</taxon>
        <taxon>metagenomes</taxon>
        <taxon>ecological metagenomes</taxon>
    </lineage>
</organism>
<dbReference type="PANTHER" id="PTHR30535">
    <property type="entry name" value="VITAMIN B12-BINDING PROTEIN"/>
    <property type="match status" value="1"/>
</dbReference>
<feature type="non-terminal residue" evidence="2">
    <location>
        <position position="1"/>
    </location>
</feature>
<dbReference type="AlphaFoldDB" id="X0SHM7"/>
<dbReference type="GO" id="GO:0071281">
    <property type="term" value="P:cellular response to iron ion"/>
    <property type="evidence" value="ECO:0007669"/>
    <property type="project" value="TreeGrafter"/>
</dbReference>
<evidence type="ECO:0000259" key="1">
    <source>
        <dbReference type="PROSITE" id="PS50983"/>
    </source>
</evidence>
<dbReference type="Gene3D" id="3.40.50.1980">
    <property type="entry name" value="Nitrogenase molybdenum iron protein domain"/>
    <property type="match status" value="1"/>
</dbReference>
<dbReference type="PROSITE" id="PS50983">
    <property type="entry name" value="FE_B12_PBP"/>
    <property type="match status" value="1"/>
</dbReference>
<gene>
    <name evidence="2" type="ORF">S01H1_11590</name>
</gene>
<dbReference type="EMBL" id="BARS01005911">
    <property type="protein sequence ID" value="GAF80553.1"/>
    <property type="molecule type" value="Genomic_DNA"/>
</dbReference>
<evidence type="ECO:0000313" key="2">
    <source>
        <dbReference type="EMBL" id="GAF80553.1"/>
    </source>
</evidence>
<proteinExistence type="predicted"/>
<dbReference type="Pfam" id="PF01497">
    <property type="entry name" value="Peripla_BP_2"/>
    <property type="match status" value="1"/>
</dbReference>
<protein>
    <recommendedName>
        <fullName evidence="1">Fe/B12 periplasmic-binding domain-containing protein</fullName>
    </recommendedName>
</protein>
<dbReference type="InterPro" id="IPR050902">
    <property type="entry name" value="ABC_Transporter_SBP"/>
</dbReference>
<comment type="caution">
    <text evidence="2">The sequence shown here is derived from an EMBL/GenBank/DDBJ whole genome shotgun (WGS) entry which is preliminary data.</text>
</comment>
<dbReference type="SUPFAM" id="SSF53807">
    <property type="entry name" value="Helical backbone' metal receptor"/>
    <property type="match status" value="1"/>
</dbReference>
<reference evidence="2" key="1">
    <citation type="journal article" date="2014" name="Front. Microbiol.">
        <title>High frequency of phylogenetically diverse reductive dehalogenase-homologous genes in deep subseafloor sedimentary metagenomes.</title>
        <authorList>
            <person name="Kawai M."/>
            <person name="Futagami T."/>
            <person name="Toyoda A."/>
            <person name="Takaki Y."/>
            <person name="Nishi S."/>
            <person name="Hori S."/>
            <person name="Arai W."/>
            <person name="Tsubouchi T."/>
            <person name="Morono Y."/>
            <person name="Uchiyama I."/>
            <person name="Ito T."/>
            <person name="Fujiyama A."/>
            <person name="Inagaki F."/>
            <person name="Takami H."/>
        </authorList>
    </citation>
    <scope>NUCLEOTIDE SEQUENCE</scope>
    <source>
        <strain evidence="2">Expedition CK06-06</strain>
    </source>
</reference>
<sequence>IFYDIELVGKVTGRGAEAEALVAELEEHIDAIVATVADASTPSVFYGADVSDPSIPWTAGNGTFIDAFITMVGGANIAAEVNGWATFSLEVLVHANPDIIVLGGALWGVSAEDVASHLVWQDLDAVKNGNIYAIDDTTLVRPGPRIADGLELLAGLIHPELFGD</sequence>
<feature type="domain" description="Fe/B12 periplasmic-binding" evidence="1">
    <location>
        <begin position="1"/>
        <end position="161"/>
    </location>
</feature>
<name>X0SHM7_9ZZZZ</name>